<feature type="transmembrane region" description="Helical" evidence="6">
    <location>
        <begin position="63"/>
        <end position="83"/>
    </location>
</feature>
<feature type="transmembrane region" description="Helical" evidence="6">
    <location>
        <begin position="173"/>
        <end position="198"/>
    </location>
</feature>
<evidence type="ECO:0000256" key="3">
    <source>
        <dbReference type="ARBA" id="ARBA00022692"/>
    </source>
</evidence>
<evidence type="ECO:0000256" key="5">
    <source>
        <dbReference type="ARBA" id="ARBA00023136"/>
    </source>
</evidence>
<comment type="subcellular location">
    <subcellularLocation>
        <location evidence="1">Membrane</location>
        <topology evidence="1">Multi-pass membrane protein</topology>
    </subcellularLocation>
</comment>
<dbReference type="Proteomes" id="UP000502374">
    <property type="component" value="Chromosome"/>
</dbReference>
<comment type="similarity">
    <text evidence="2">Belongs to the TerC family.</text>
</comment>
<protein>
    <recommendedName>
        <fullName evidence="9">TerC/Alx family metal homeostasis membrane protein</fullName>
    </recommendedName>
</protein>
<evidence type="ECO:0008006" key="9">
    <source>
        <dbReference type="Google" id="ProtNLM"/>
    </source>
</evidence>
<evidence type="ECO:0000256" key="2">
    <source>
        <dbReference type="ARBA" id="ARBA00007511"/>
    </source>
</evidence>
<keyword evidence="4 6" id="KW-1133">Transmembrane helix</keyword>
<dbReference type="GO" id="GO:0016020">
    <property type="term" value="C:membrane"/>
    <property type="evidence" value="ECO:0007669"/>
    <property type="project" value="UniProtKB-SubCell"/>
</dbReference>
<feature type="transmembrane region" description="Helical" evidence="6">
    <location>
        <begin position="89"/>
        <end position="109"/>
    </location>
</feature>
<evidence type="ECO:0000313" key="8">
    <source>
        <dbReference type="Proteomes" id="UP000502374"/>
    </source>
</evidence>
<dbReference type="EMBL" id="CP048744">
    <property type="protein sequence ID" value="QIQ41215.1"/>
    <property type="molecule type" value="Genomic_DNA"/>
</dbReference>
<gene>
    <name evidence="7" type="ORF">G4B00_00845</name>
</gene>
<dbReference type="Pfam" id="PF03741">
    <property type="entry name" value="TerC"/>
    <property type="match status" value="1"/>
</dbReference>
<dbReference type="AlphaFoldDB" id="A0AAJ4GC46"/>
<reference evidence="7 8" key="1">
    <citation type="submission" date="2020-02" db="EMBL/GenBank/DDBJ databases">
        <title>Parallel evolution in the integration of a co-obligate aphid symbiosis.</title>
        <authorList>
            <person name="Monnin D."/>
            <person name="Jackson R."/>
            <person name="Kiers E.T."/>
            <person name="Bunker M."/>
            <person name="Ellers J."/>
            <person name="Henry L.M."/>
        </authorList>
    </citation>
    <scope>NUCLEOTIDE SEQUENCE [LARGE SCALE GENOMIC DNA]</scope>
    <source>
        <strain evidence="7">AURT-53B</strain>
    </source>
</reference>
<keyword evidence="3 6" id="KW-0812">Transmembrane</keyword>
<feature type="transmembrane region" description="Helical" evidence="6">
    <location>
        <begin position="234"/>
        <end position="256"/>
    </location>
</feature>
<dbReference type="PANTHER" id="PTHR30238:SF0">
    <property type="entry name" value="THYLAKOID MEMBRANE PROTEIN TERC, CHLOROPLASTIC"/>
    <property type="match status" value="1"/>
</dbReference>
<keyword evidence="5 6" id="KW-0472">Membrane</keyword>
<feature type="transmembrane region" description="Helical" evidence="6">
    <location>
        <begin position="210"/>
        <end position="228"/>
    </location>
</feature>
<dbReference type="PANTHER" id="PTHR30238">
    <property type="entry name" value="MEMBRANE BOUND PREDICTED REDOX MODULATOR"/>
    <property type="match status" value="1"/>
</dbReference>
<feature type="transmembrane region" description="Helical" evidence="6">
    <location>
        <begin position="31"/>
        <end position="51"/>
    </location>
</feature>
<name>A0AAJ4GC46_9GAMM</name>
<proteinExistence type="inferred from homology"/>
<evidence type="ECO:0000313" key="7">
    <source>
        <dbReference type="EMBL" id="QIQ41215.1"/>
    </source>
</evidence>
<evidence type="ECO:0000256" key="1">
    <source>
        <dbReference type="ARBA" id="ARBA00004141"/>
    </source>
</evidence>
<organism evidence="7 8">
    <name type="scientific">Buchnera aphidicola</name>
    <name type="common">Aphis urticata</name>
    <dbReference type="NCBI Taxonomy" id="2708353"/>
    <lineage>
        <taxon>Bacteria</taxon>
        <taxon>Pseudomonadati</taxon>
        <taxon>Pseudomonadota</taxon>
        <taxon>Gammaproteobacteria</taxon>
        <taxon>Enterobacterales</taxon>
        <taxon>Erwiniaceae</taxon>
        <taxon>Buchnera</taxon>
    </lineage>
</organism>
<evidence type="ECO:0000256" key="6">
    <source>
        <dbReference type="SAM" id="Phobius"/>
    </source>
</evidence>
<accession>A0AAJ4GC46</accession>
<sequence>MFIAIFWFVIYQISGINIANKNILCFLTSYLLEIILSIDNIFIWFLVFKWFEIPIIYQKKVLLCGLLVGLVLRLICSFFGVFLLSKYHWILYFFSMLFILISLKTLFIPSKIEDKQNIRLSWAYKIFRITNDTDCKNFFLKINNKIFFTPLFLSLIFIEFSDIIFSIDSIPAVFAITQNLFIILMSNIFSVLTLRSMYAFIAPMINKFPMIEYALSLILMFIGFKILFEKFITISTFLTFSMILIILIITFVINIISTKKK</sequence>
<dbReference type="InterPro" id="IPR005496">
    <property type="entry name" value="Integral_membrane_TerC"/>
</dbReference>
<evidence type="ECO:0000256" key="4">
    <source>
        <dbReference type="ARBA" id="ARBA00022989"/>
    </source>
</evidence>
<feature type="transmembrane region" description="Helical" evidence="6">
    <location>
        <begin position="146"/>
        <end position="167"/>
    </location>
</feature>